<dbReference type="OrthoDB" id="5242975at2"/>
<accession>A0A2R4TFF0</accession>
<protein>
    <recommendedName>
        <fullName evidence="3">EamA domain-containing protein</fullName>
    </recommendedName>
</protein>
<dbReference type="AlphaFoldDB" id="A0A2R4TFF0"/>
<gene>
    <name evidence="4" type="ORF">SLUN_36260</name>
</gene>
<feature type="transmembrane region" description="Helical" evidence="2">
    <location>
        <begin position="12"/>
        <end position="32"/>
    </location>
</feature>
<dbReference type="Pfam" id="PF00892">
    <property type="entry name" value="EamA"/>
    <property type="match status" value="1"/>
</dbReference>
<keyword evidence="2" id="KW-0812">Transmembrane</keyword>
<keyword evidence="5" id="KW-1185">Reference proteome</keyword>
<dbReference type="Proteomes" id="UP000244201">
    <property type="component" value="Chromosome"/>
</dbReference>
<feature type="transmembrane region" description="Helical" evidence="2">
    <location>
        <begin position="39"/>
        <end position="59"/>
    </location>
</feature>
<dbReference type="KEGG" id="slk:SLUN_36260"/>
<dbReference type="GO" id="GO:0016020">
    <property type="term" value="C:membrane"/>
    <property type="evidence" value="ECO:0007669"/>
    <property type="project" value="InterPro"/>
</dbReference>
<reference evidence="4 5" key="1">
    <citation type="submission" date="2018-01" db="EMBL/GenBank/DDBJ databases">
        <title>Complete genome sequence of Streptomyces lunaelactis MM109T, a Ferroverdin A producer isolated from cave moonmilk deposits.</title>
        <authorList>
            <person name="Naome A."/>
            <person name="Martinet L."/>
            <person name="Maciejewska M."/>
            <person name="Anderssen S."/>
            <person name="Adam D."/>
            <person name="Tenconi E."/>
            <person name="Deflandre B."/>
            <person name="Arguelles-Arias A."/>
            <person name="Calusinska M."/>
            <person name="Copieters W."/>
            <person name="Karim L."/>
            <person name="Hanikenne M."/>
            <person name="Baurain D."/>
            <person name="van Wezel G."/>
            <person name="Smargiasso N."/>
            <person name="de Pauw E."/>
            <person name="Delfosse P."/>
            <person name="Rigali S."/>
        </authorList>
    </citation>
    <scope>NUCLEOTIDE SEQUENCE [LARGE SCALE GENOMIC DNA]</scope>
    <source>
        <strain evidence="4 5">MM109</strain>
    </source>
</reference>
<name>A0A2R4TFF0_9ACTN</name>
<evidence type="ECO:0000259" key="3">
    <source>
        <dbReference type="Pfam" id="PF00892"/>
    </source>
</evidence>
<sequence length="106" mass="10989">MGRKLTGKGTAPTHILGIFGTGFTFALNYRLIADEGATNAATVVYLLPVVSITLGAIALGEQLTFRVVAGMVVVLVGVGLTRWQKRTSSPSAQVTTEASPNGQSVV</sequence>
<feature type="domain" description="EamA" evidence="3">
    <location>
        <begin position="12"/>
        <end position="81"/>
    </location>
</feature>
<dbReference type="Gene3D" id="1.10.3730.20">
    <property type="match status" value="1"/>
</dbReference>
<dbReference type="InterPro" id="IPR000620">
    <property type="entry name" value="EamA_dom"/>
</dbReference>
<evidence type="ECO:0000313" key="5">
    <source>
        <dbReference type="Proteomes" id="UP000244201"/>
    </source>
</evidence>
<organism evidence="4 5">
    <name type="scientific">Streptomyces lunaelactis</name>
    <dbReference type="NCBI Taxonomy" id="1535768"/>
    <lineage>
        <taxon>Bacteria</taxon>
        <taxon>Bacillati</taxon>
        <taxon>Actinomycetota</taxon>
        <taxon>Actinomycetes</taxon>
        <taxon>Kitasatosporales</taxon>
        <taxon>Streptomycetaceae</taxon>
        <taxon>Streptomyces</taxon>
    </lineage>
</organism>
<proteinExistence type="inferred from homology"/>
<dbReference type="SUPFAM" id="SSF103481">
    <property type="entry name" value="Multidrug resistance efflux transporter EmrE"/>
    <property type="match status" value="1"/>
</dbReference>
<comment type="similarity">
    <text evidence="1">Belongs to the EamA transporter family.</text>
</comment>
<dbReference type="EMBL" id="CP026304">
    <property type="protein sequence ID" value="AVZ77855.1"/>
    <property type="molecule type" value="Genomic_DNA"/>
</dbReference>
<keyword evidence="2" id="KW-1133">Transmembrane helix</keyword>
<feature type="transmembrane region" description="Helical" evidence="2">
    <location>
        <begin position="65"/>
        <end position="83"/>
    </location>
</feature>
<evidence type="ECO:0000256" key="2">
    <source>
        <dbReference type="SAM" id="Phobius"/>
    </source>
</evidence>
<evidence type="ECO:0000313" key="4">
    <source>
        <dbReference type="EMBL" id="AVZ77855.1"/>
    </source>
</evidence>
<evidence type="ECO:0000256" key="1">
    <source>
        <dbReference type="ARBA" id="ARBA00007362"/>
    </source>
</evidence>
<keyword evidence="2" id="KW-0472">Membrane</keyword>
<dbReference type="InterPro" id="IPR037185">
    <property type="entry name" value="EmrE-like"/>
</dbReference>